<protein>
    <submittedName>
        <fullName evidence="1">Uncharacterized protein</fullName>
    </submittedName>
</protein>
<reference evidence="1 2" key="1">
    <citation type="journal article" date="2010" name="J. Bacteriol.">
        <title>Complete genome sequence of the aerobic facultative methanotroph Methylocella silvestris BL2.</title>
        <authorList>
            <person name="Chen Y."/>
            <person name="Crombie A."/>
            <person name="Rahman M.T."/>
            <person name="Dedysh S.N."/>
            <person name="Liesack W."/>
            <person name="Stott M.B."/>
            <person name="Alam M."/>
            <person name="Theisen A.R."/>
            <person name="Murrell J.C."/>
            <person name="Dunfield P.F."/>
        </authorList>
    </citation>
    <scope>NUCLEOTIDE SEQUENCE [LARGE SCALE GENOMIC DNA]</scope>
    <source>
        <strain evidence="2">DSM 15510 / CIP 108128 / LMG 27833 / NCIMB 13906 / BL2</strain>
    </source>
</reference>
<sequence>MRELAWQRSRDFRYGDACEETAGFVAQMLELRAQTLPELIAKARAISWCFFGGAICDADFGKDEGSTLSGALAAGLIRDLLAFAEST</sequence>
<dbReference type="STRING" id="395965.Msil_1534"/>
<dbReference type="KEGG" id="msl:Msil_1534"/>
<dbReference type="AlphaFoldDB" id="B8EI02"/>
<proteinExistence type="predicted"/>
<keyword evidence="2" id="KW-1185">Reference proteome</keyword>
<evidence type="ECO:0000313" key="1">
    <source>
        <dbReference type="EMBL" id="ACK50484.1"/>
    </source>
</evidence>
<evidence type="ECO:0000313" key="2">
    <source>
        <dbReference type="Proteomes" id="UP000002257"/>
    </source>
</evidence>
<accession>B8EI02</accession>
<organism evidence="1 2">
    <name type="scientific">Methylocella silvestris (strain DSM 15510 / CIP 108128 / LMG 27833 / NCIMB 13906 / BL2)</name>
    <dbReference type="NCBI Taxonomy" id="395965"/>
    <lineage>
        <taxon>Bacteria</taxon>
        <taxon>Pseudomonadati</taxon>
        <taxon>Pseudomonadota</taxon>
        <taxon>Alphaproteobacteria</taxon>
        <taxon>Hyphomicrobiales</taxon>
        <taxon>Beijerinckiaceae</taxon>
        <taxon>Methylocella</taxon>
    </lineage>
</organism>
<dbReference type="Proteomes" id="UP000002257">
    <property type="component" value="Chromosome"/>
</dbReference>
<gene>
    <name evidence="1" type="ordered locus">Msil_1534</name>
</gene>
<dbReference type="HOGENOM" id="CLU_2479819_0_0_5"/>
<dbReference type="EMBL" id="CP001280">
    <property type="protein sequence ID" value="ACK50484.1"/>
    <property type="molecule type" value="Genomic_DNA"/>
</dbReference>
<name>B8EI02_METSB</name>